<evidence type="ECO:0000256" key="8">
    <source>
        <dbReference type="RuleBase" id="RU365088"/>
    </source>
</evidence>
<dbReference type="EMBL" id="JABBKX010000016">
    <property type="protein sequence ID" value="NMJ44426.1"/>
    <property type="molecule type" value="Genomic_DNA"/>
</dbReference>
<dbReference type="GO" id="GO:1990961">
    <property type="term" value="P:xenobiotic detoxification by transmembrane export across the plasma membrane"/>
    <property type="evidence" value="ECO:0007669"/>
    <property type="project" value="InterPro"/>
</dbReference>
<dbReference type="RefSeq" id="WP_170056602.1">
    <property type="nucleotide sequence ID" value="NZ_JABBKX010000016.1"/>
</dbReference>
<dbReference type="InterPro" id="IPR011701">
    <property type="entry name" value="MFS"/>
</dbReference>
<gene>
    <name evidence="10" type="ORF">GWK16_24490</name>
</gene>
<dbReference type="Proteomes" id="UP000548582">
    <property type="component" value="Unassembled WGS sequence"/>
</dbReference>
<feature type="transmembrane region" description="Helical" evidence="8">
    <location>
        <begin position="251"/>
        <end position="270"/>
    </location>
</feature>
<keyword evidence="3 8" id="KW-0813">Transport</keyword>
<dbReference type="GO" id="GO:0005886">
    <property type="term" value="C:plasma membrane"/>
    <property type="evidence" value="ECO:0007669"/>
    <property type="project" value="UniProtKB-SubCell"/>
</dbReference>
<accession>A0A848EKF8</accession>
<dbReference type="CDD" id="cd17320">
    <property type="entry name" value="MFS_MdfA_MDR_like"/>
    <property type="match status" value="1"/>
</dbReference>
<evidence type="ECO:0000256" key="1">
    <source>
        <dbReference type="ARBA" id="ARBA00004651"/>
    </source>
</evidence>
<evidence type="ECO:0000259" key="9">
    <source>
        <dbReference type="PROSITE" id="PS50850"/>
    </source>
</evidence>
<evidence type="ECO:0000256" key="6">
    <source>
        <dbReference type="ARBA" id="ARBA00022989"/>
    </source>
</evidence>
<feature type="domain" description="Major facilitator superfamily (MFS) profile" evidence="9">
    <location>
        <begin position="9"/>
        <end position="391"/>
    </location>
</feature>
<feature type="transmembrane region" description="Helical" evidence="8">
    <location>
        <begin position="49"/>
        <end position="66"/>
    </location>
</feature>
<keyword evidence="6 8" id="KW-1133">Transmembrane helix</keyword>
<feature type="transmembrane region" description="Helical" evidence="8">
    <location>
        <begin position="343"/>
        <end position="363"/>
    </location>
</feature>
<reference evidence="10 11" key="1">
    <citation type="submission" date="2020-03" db="EMBL/GenBank/DDBJ databases">
        <authorList>
            <person name="Sun Q."/>
        </authorList>
    </citation>
    <scope>NUCLEOTIDE SEQUENCE [LARGE SCALE GENOMIC DNA]</scope>
    <source>
        <strain evidence="10 11">JC162</strain>
    </source>
</reference>
<evidence type="ECO:0000313" key="10">
    <source>
        <dbReference type="EMBL" id="NMJ44426.1"/>
    </source>
</evidence>
<evidence type="ECO:0000313" key="11">
    <source>
        <dbReference type="Proteomes" id="UP000548582"/>
    </source>
</evidence>
<evidence type="ECO:0000256" key="7">
    <source>
        <dbReference type="ARBA" id="ARBA00023136"/>
    </source>
</evidence>
<feature type="transmembrane region" description="Helical" evidence="8">
    <location>
        <begin position="100"/>
        <end position="121"/>
    </location>
</feature>
<evidence type="ECO:0000256" key="3">
    <source>
        <dbReference type="ARBA" id="ARBA00022448"/>
    </source>
</evidence>
<feature type="transmembrane region" description="Helical" evidence="8">
    <location>
        <begin position="369"/>
        <end position="390"/>
    </location>
</feature>
<keyword evidence="5 8" id="KW-0812">Transmembrane</keyword>
<dbReference type="Pfam" id="PF07690">
    <property type="entry name" value="MFS_1"/>
    <property type="match status" value="1"/>
</dbReference>
<name>A0A848EKF8_9PROT</name>
<dbReference type="GO" id="GO:0042910">
    <property type="term" value="F:xenobiotic transmembrane transporter activity"/>
    <property type="evidence" value="ECO:0007669"/>
    <property type="project" value="InterPro"/>
</dbReference>
<evidence type="ECO:0000256" key="5">
    <source>
        <dbReference type="ARBA" id="ARBA00022692"/>
    </source>
</evidence>
<dbReference type="NCBIfam" id="NF008314">
    <property type="entry name" value="PRK11102.1"/>
    <property type="match status" value="1"/>
</dbReference>
<feature type="transmembrane region" description="Helical" evidence="8">
    <location>
        <begin position="213"/>
        <end position="231"/>
    </location>
</feature>
<feature type="transmembrane region" description="Helical" evidence="8">
    <location>
        <begin position="75"/>
        <end position="94"/>
    </location>
</feature>
<comment type="caution">
    <text evidence="8">Lacks conserved residue(s) required for the propagation of feature annotation.</text>
</comment>
<dbReference type="AlphaFoldDB" id="A0A848EKF8"/>
<dbReference type="Gene3D" id="1.20.1720.10">
    <property type="entry name" value="Multidrug resistance protein D"/>
    <property type="match status" value="1"/>
</dbReference>
<protein>
    <recommendedName>
        <fullName evidence="8">Bcr/CflA family efflux transporter</fullName>
    </recommendedName>
</protein>
<feature type="transmembrane region" description="Helical" evidence="8">
    <location>
        <begin position="282"/>
        <end position="302"/>
    </location>
</feature>
<evidence type="ECO:0000256" key="4">
    <source>
        <dbReference type="ARBA" id="ARBA00022475"/>
    </source>
</evidence>
<dbReference type="InterPro" id="IPR020846">
    <property type="entry name" value="MFS_dom"/>
</dbReference>
<feature type="transmembrane region" description="Helical" evidence="8">
    <location>
        <begin position="164"/>
        <end position="184"/>
    </location>
</feature>
<sequence>MSAPSHRRLALILGALAGIGPFSIDMYLPALPDIGTSLAAPAGQVQGTLAIYFLGLAFGQVLYGPLSDRHGRRRPLFVGLGLYTVAAVACALAPDIQVLTAARLFQALGGCAGMVIARAVVRDVTDERGAVRLMAQLMLVMGVAPIIAPVIGGALLPVFGWRGIFWLLAGYGATMLAVIALLLPETLEPARRRREGVIAVIRVWGGLVADRRFMGYALTGGFIIGGMFAYISGSPFVFMELHGVPSSQYGFYFGANALGIMVAGQVVGRLAQRIAPARLLPVVIWVPFVAGLALLAVTATGVGGFPGLLVTLFCYIAMIGAVMPLTVALAMGPHGSVAGSASALMGTLQFGIGASVGAVLGVLQDGTAVPMAAVIAGCGVAGWTALRALAH</sequence>
<keyword evidence="7 8" id="KW-0472">Membrane</keyword>
<dbReference type="FunFam" id="1.20.1720.10:FF:000005">
    <property type="entry name" value="Bcr/CflA family efflux transporter"/>
    <property type="match status" value="1"/>
</dbReference>
<dbReference type="NCBIfam" id="TIGR00710">
    <property type="entry name" value="efflux_Bcr_CflA"/>
    <property type="match status" value="1"/>
</dbReference>
<evidence type="ECO:0000256" key="2">
    <source>
        <dbReference type="ARBA" id="ARBA00006236"/>
    </source>
</evidence>
<keyword evidence="11" id="KW-1185">Reference proteome</keyword>
<dbReference type="InterPro" id="IPR036259">
    <property type="entry name" value="MFS_trans_sf"/>
</dbReference>
<feature type="transmembrane region" description="Helical" evidence="8">
    <location>
        <begin position="308"/>
        <end position="331"/>
    </location>
</feature>
<comment type="similarity">
    <text evidence="2 8">Belongs to the major facilitator superfamily. Bcr/CmlA family.</text>
</comment>
<comment type="caution">
    <text evidence="10">The sequence shown here is derived from an EMBL/GenBank/DDBJ whole genome shotgun (WGS) entry which is preliminary data.</text>
</comment>
<comment type="subcellular location">
    <subcellularLocation>
        <location evidence="8">Cell inner membrane</location>
        <topology evidence="8">Multi-pass membrane protein</topology>
    </subcellularLocation>
    <subcellularLocation>
        <location evidence="1">Cell membrane</location>
        <topology evidence="1">Multi-pass membrane protein</topology>
    </subcellularLocation>
</comment>
<dbReference type="SUPFAM" id="SSF103473">
    <property type="entry name" value="MFS general substrate transporter"/>
    <property type="match status" value="1"/>
</dbReference>
<feature type="transmembrane region" description="Helical" evidence="8">
    <location>
        <begin position="133"/>
        <end position="158"/>
    </location>
</feature>
<proteinExistence type="inferred from homology"/>
<dbReference type="PROSITE" id="PS50850">
    <property type="entry name" value="MFS"/>
    <property type="match status" value="1"/>
</dbReference>
<dbReference type="PANTHER" id="PTHR23502">
    <property type="entry name" value="MAJOR FACILITATOR SUPERFAMILY"/>
    <property type="match status" value="1"/>
</dbReference>
<dbReference type="PANTHER" id="PTHR23502:SF132">
    <property type="entry name" value="POLYAMINE TRANSPORTER 2-RELATED"/>
    <property type="match status" value="1"/>
</dbReference>
<organism evidence="10 11">
    <name type="scientific">Neoroseomonas marina</name>
    <dbReference type="NCBI Taxonomy" id="1232220"/>
    <lineage>
        <taxon>Bacteria</taxon>
        <taxon>Pseudomonadati</taxon>
        <taxon>Pseudomonadota</taxon>
        <taxon>Alphaproteobacteria</taxon>
        <taxon>Acetobacterales</taxon>
        <taxon>Acetobacteraceae</taxon>
        <taxon>Neoroseomonas</taxon>
    </lineage>
</organism>
<dbReference type="InterPro" id="IPR004812">
    <property type="entry name" value="Efflux_drug-R_Bcr/CmlA"/>
</dbReference>
<keyword evidence="8" id="KW-0997">Cell inner membrane</keyword>
<keyword evidence="4" id="KW-1003">Cell membrane</keyword>